<keyword evidence="2 4" id="KW-0547">Nucleotide-binding</keyword>
<evidence type="ECO:0000256" key="3">
    <source>
        <dbReference type="ARBA" id="ARBA00022840"/>
    </source>
</evidence>
<keyword evidence="7" id="KW-1185">Reference proteome</keyword>
<dbReference type="Gene3D" id="3.30.470.20">
    <property type="entry name" value="ATP-grasp fold, B domain"/>
    <property type="match status" value="2"/>
</dbReference>
<feature type="domain" description="ATP-grasp" evidence="5">
    <location>
        <begin position="526"/>
        <end position="719"/>
    </location>
</feature>
<dbReference type="InterPro" id="IPR003806">
    <property type="entry name" value="ATP-grasp_PylC-type"/>
</dbReference>
<dbReference type="PANTHER" id="PTHR43585">
    <property type="entry name" value="FUMIPYRROLE BIOSYNTHESIS PROTEIN C"/>
    <property type="match status" value="1"/>
</dbReference>
<dbReference type="PANTHER" id="PTHR43585:SF2">
    <property type="entry name" value="ATP-GRASP ENZYME FSQD"/>
    <property type="match status" value="1"/>
</dbReference>
<dbReference type="Pfam" id="PF18130">
    <property type="entry name" value="ATPgrasp_N"/>
    <property type="match status" value="2"/>
</dbReference>
<evidence type="ECO:0000256" key="4">
    <source>
        <dbReference type="PROSITE-ProRule" id="PRU00409"/>
    </source>
</evidence>
<dbReference type="Pfam" id="PF18603">
    <property type="entry name" value="LAL_C2"/>
    <property type="match status" value="1"/>
</dbReference>
<dbReference type="AlphaFoldDB" id="A0A9W4H205"/>
<dbReference type="InterPro" id="IPR041472">
    <property type="entry name" value="BL00235/CARNS1_N"/>
</dbReference>
<dbReference type="Proteomes" id="UP001153328">
    <property type="component" value="Unassembled WGS sequence"/>
</dbReference>
<dbReference type="PROSITE" id="PS50975">
    <property type="entry name" value="ATP_GRASP"/>
    <property type="match status" value="2"/>
</dbReference>
<reference evidence="6" key="1">
    <citation type="submission" date="2021-06" db="EMBL/GenBank/DDBJ databases">
        <authorList>
            <person name="Arsene-Ploetze F."/>
        </authorList>
    </citation>
    <scope>NUCLEOTIDE SEQUENCE</scope>
    <source>
        <strain evidence="6">SBRY1</strain>
    </source>
</reference>
<accession>A0A9W4H205</accession>
<evidence type="ECO:0000313" key="6">
    <source>
        <dbReference type="EMBL" id="CAG7644937.1"/>
    </source>
</evidence>
<dbReference type="Pfam" id="PF13535">
    <property type="entry name" value="ATP-grasp_4"/>
    <property type="match status" value="1"/>
</dbReference>
<comment type="caution">
    <text evidence="6">The sequence shown here is derived from an EMBL/GenBank/DDBJ whole genome shotgun (WGS) entry which is preliminary data.</text>
</comment>
<keyword evidence="1" id="KW-0436">Ligase</keyword>
<feature type="domain" description="ATP-grasp" evidence="5">
    <location>
        <begin position="120"/>
        <end position="317"/>
    </location>
</feature>
<dbReference type="SUPFAM" id="SSF56059">
    <property type="entry name" value="Glutathione synthetase ATP-binding domain-like"/>
    <property type="match status" value="2"/>
</dbReference>
<dbReference type="InterPro" id="IPR013815">
    <property type="entry name" value="ATP_grasp_subdomain_1"/>
</dbReference>
<dbReference type="Pfam" id="PF02655">
    <property type="entry name" value="ATP-grasp_3"/>
    <property type="match status" value="1"/>
</dbReference>
<dbReference type="InterPro" id="IPR052032">
    <property type="entry name" value="ATP-dep_AA_Ligase"/>
</dbReference>
<evidence type="ECO:0000313" key="7">
    <source>
        <dbReference type="Proteomes" id="UP001153328"/>
    </source>
</evidence>
<evidence type="ECO:0000259" key="5">
    <source>
        <dbReference type="PROSITE" id="PS50975"/>
    </source>
</evidence>
<gene>
    <name evidence="6" type="ORF">SBRY_40027</name>
</gene>
<dbReference type="EMBL" id="CAJVAX010000018">
    <property type="protein sequence ID" value="CAG7644937.1"/>
    <property type="molecule type" value="Genomic_DNA"/>
</dbReference>
<evidence type="ECO:0000256" key="1">
    <source>
        <dbReference type="ARBA" id="ARBA00022598"/>
    </source>
</evidence>
<dbReference type="Gene3D" id="3.30.1490.20">
    <property type="entry name" value="ATP-grasp fold, A domain"/>
    <property type="match status" value="1"/>
</dbReference>
<dbReference type="InterPro" id="IPR011761">
    <property type="entry name" value="ATP-grasp"/>
</dbReference>
<organism evidence="6 7">
    <name type="scientific">Actinacidiphila bryophytorum</name>
    <dbReference type="NCBI Taxonomy" id="1436133"/>
    <lineage>
        <taxon>Bacteria</taxon>
        <taxon>Bacillati</taxon>
        <taxon>Actinomycetota</taxon>
        <taxon>Actinomycetes</taxon>
        <taxon>Kitasatosporales</taxon>
        <taxon>Streptomycetaceae</taxon>
        <taxon>Actinacidiphila</taxon>
    </lineage>
</organism>
<dbReference type="SMART" id="SM01209">
    <property type="entry name" value="GARS_A"/>
    <property type="match status" value="1"/>
</dbReference>
<dbReference type="RefSeq" id="WP_205048073.1">
    <property type="nucleotide sequence ID" value="NZ_CAJVAX010000018.1"/>
</dbReference>
<dbReference type="GO" id="GO:0016874">
    <property type="term" value="F:ligase activity"/>
    <property type="evidence" value="ECO:0007669"/>
    <property type="project" value="UniProtKB-KW"/>
</dbReference>
<proteinExistence type="predicted"/>
<name>A0A9W4H205_9ACTN</name>
<dbReference type="Gene3D" id="3.40.50.20">
    <property type="match status" value="2"/>
</dbReference>
<keyword evidence="3 4" id="KW-0067">ATP-binding</keyword>
<protein>
    <recommendedName>
        <fullName evidence="5">ATP-grasp domain-containing protein</fullName>
    </recommendedName>
</protein>
<evidence type="ECO:0000256" key="2">
    <source>
        <dbReference type="ARBA" id="ARBA00022741"/>
    </source>
</evidence>
<dbReference type="GO" id="GO:0005524">
    <property type="term" value="F:ATP binding"/>
    <property type="evidence" value="ECO:0007669"/>
    <property type="project" value="UniProtKB-UniRule"/>
</dbReference>
<dbReference type="InterPro" id="IPR040570">
    <property type="entry name" value="LAL_C2"/>
</dbReference>
<sequence length="825" mass="88338">MRIAVVEHQTVRPFELVRQAVVAGHQVVFVTCDLGLYLKGRPVPDTDLRLAEQVLTPAGTTDADQLLAALAPLADGPGLDAVLTMSEQHTLAVARTAARLGLPHTAIEAVQLTRDKFRARERLAAAGIPQPRFRLTGSSSEAVAAAAEIGFPVVVKPVDGSASVNVAVAHDRAAVRACAAQVLALRHYGRSATAARRILVEQYMDGPVVSCETLTAQGRHLVLGLTDRQLTPLPHQVELGGCFPADLDGADEISAMCRSALDAIGFDLGAAHTEMVLTADGPRIVEVNGRLAGGPMPFVFGAALDRPIYVDIAEIFGGGGLPRLRPTGLVAGIRSLVAPRSGRLAAVEPSPHRNAEGVLDYEIRRAVGDLVHEPRNNRDRCGSVITVAPTAEAARSLAAKVVDTTVLAVDRERVVLLDRAGYRRYHTRDGRPMLDPSRYDVTLFTRQDLLDQADPGEVTLALATDVEQADRLAEAIASATAGRGVDRVLAVSERLLLPAAALRDRLGLPGPSEKQMQLLRDKVAMKDHLSAAGIAVPEYAEVTGPSQIREMLKRHAAVVVKPTLSMGAKDVRVVRDEAGLAEFADPAGQPFGDGQPYLVEQFVDGDLFHVDSIVQDGTVLVAVSSRYLTKPIAFTRRETVCAVQLGDEPTRDVLLEFNARVMAQLDWFSGVTHHEIFLTAEGRPLLCEIAGRPGGGGIIPGFEHLYDVDLYQAALRPQLGELLTAPAARVHPSTHPDCGLTAWAVLYAEPGRLVRVDVPRRPWIIRANVRRAVGELVGDPIMAGDGTVTLAVCGPDPETVTARLHEAIADTHIATEPLTERSESR</sequence>
<dbReference type="GO" id="GO:0046872">
    <property type="term" value="F:metal ion binding"/>
    <property type="evidence" value="ECO:0007669"/>
    <property type="project" value="InterPro"/>
</dbReference>